<feature type="domain" description="MULE transposase" evidence="1">
    <location>
        <begin position="115"/>
        <end position="213"/>
    </location>
</feature>
<sequence>MVFPKYRALVIQKYRDDIIRKFNNNTRPTDIAGELRDLVHDDPRLAGITAQDVSNALARHRQEELAGRTPLQFLYDRLDKSDFFHRDSRDPQGRLTGLFLAPRATFHRWRQHHDVLVLDCTYKTNRFNMPLLNICAATRDNKTFSIASIFLNGETESHYYWAISLLLVLCEKESIPFPRVTVTDRDTALLKALDSFRELQNSTNLCTWHINQNVVAKCKQFFPKASKSAIESYGHGIPSVSTRVERDRQVTRCE</sequence>
<proteinExistence type="predicted"/>
<dbReference type="RefSeq" id="XP_044725087.1">
    <property type="nucleotide sequence ID" value="XM_044858687.1"/>
</dbReference>
<dbReference type="AlphaFoldDB" id="A0A9P8N8C6"/>
<organism evidence="2 3">
    <name type="scientific">Hirsutella rhossiliensis</name>
    <dbReference type="NCBI Taxonomy" id="111463"/>
    <lineage>
        <taxon>Eukaryota</taxon>
        <taxon>Fungi</taxon>
        <taxon>Dikarya</taxon>
        <taxon>Ascomycota</taxon>
        <taxon>Pezizomycotina</taxon>
        <taxon>Sordariomycetes</taxon>
        <taxon>Hypocreomycetidae</taxon>
        <taxon>Hypocreales</taxon>
        <taxon>Ophiocordycipitaceae</taxon>
        <taxon>Hirsutella</taxon>
    </lineage>
</organism>
<protein>
    <submittedName>
        <fullName evidence="2">MULE transposase domain-containing protein</fullName>
    </submittedName>
</protein>
<dbReference type="Proteomes" id="UP000824596">
    <property type="component" value="Unassembled WGS sequence"/>
</dbReference>
<dbReference type="PANTHER" id="PTHR47718:SF3">
    <property type="entry name" value="PROTEIN FAR1-RELATED SEQUENCE 5-LIKE"/>
    <property type="match status" value="1"/>
</dbReference>
<keyword evidence="3" id="KW-1185">Reference proteome</keyword>
<evidence type="ECO:0000313" key="3">
    <source>
        <dbReference type="Proteomes" id="UP000824596"/>
    </source>
</evidence>
<dbReference type="InterPro" id="IPR018289">
    <property type="entry name" value="MULE_transposase_dom"/>
</dbReference>
<comment type="caution">
    <text evidence="2">The sequence shown here is derived from an EMBL/GenBank/DDBJ whole genome shotgun (WGS) entry which is preliminary data.</text>
</comment>
<dbReference type="Pfam" id="PF10551">
    <property type="entry name" value="MULE"/>
    <property type="match status" value="1"/>
</dbReference>
<dbReference type="OrthoDB" id="4367135at2759"/>
<gene>
    <name evidence="2" type="ORF">HRG_00216</name>
</gene>
<accession>A0A9P8N8C6</accession>
<name>A0A9P8N8C6_9HYPO</name>
<dbReference type="PANTHER" id="PTHR47718">
    <property type="entry name" value="OS01G0519700 PROTEIN"/>
    <property type="match status" value="1"/>
</dbReference>
<dbReference type="GeneID" id="68349345"/>
<evidence type="ECO:0000259" key="1">
    <source>
        <dbReference type="Pfam" id="PF10551"/>
    </source>
</evidence>
<dbReference type="EMBL" id="JAIZPD010000001">
    <property type="protein sequence ID" value="KAH0967574.1"/>
    <property type="molecule type" value="Genomic_DNA"/>
</dbReference>
<evidence type="ECO:0000313" key="2">
    <source>
        <dbReference type="EMBL" id="KAH0967574.1"/>
    </source>
</evidence>
<reference evidence="2" key="1">
    <citation type="submission" date="2021-09" db="EMBL/GenBank/DDBJ databases">
        <title>A high-quality genome of the endoparasitic fungus Hirsutella rhossiliensis with a comparison of Hirsutella genomes reveals transposable elements contributing to genome size variation.</title>
        <authorList>
            <person name="Lin R."/>
            <person name="Jiao Y."/>
            <person name="Sun X."/>
            <person name="Ling J."/>
            <person name="Xie B."/>
            <person name="Cheng X."/>
        </authorList>
    </citation>
    <scope>NUCLEOTIDE SEQUENCE</scope>
    <source>
        <strain evidence="2">HR02</strain>
    </source>
</reference>